<dbReference type="Proteomes" id="UP001498398">
    <property type="component" value="Unassembled WGS sequence"/>
</dbReference>
<sequence>MHLQSQVYSRWRRIPYEPKTRPYPSHRMVFQEDGGLQAIKNLTSPALMVPDVNICPRRLIDARSLELVEFNDRDTIPPYAILSHTWSKKGENIAFGGGEVVYAEFIQPTKETSLKRGYRKIKAACRQACRDGINYVWVDTCCIKQGNHEDVATNITSMYAYYQNAEVCYTYLVDVRKSATFQRSEEYDFEPVSNWFQRGWTLQELLAPRTVVFFDHDWRYIGDKYLLREYINQQTIIPIPVLTSEWSIQDVDILTRMSWSIDRRTTKPQDDAYCLQGLLGVLIEPDYDESWVTSFNRLGKAILDAQPELREGLGIDVKSFSNPNSKTLWFSLSRRFREARDELVGPPLRILDIRL</sequence>
<protein>
    <recommendedName>
        <fullName evidence="1">Heterokaryon incompatibility domain-containing protein</fullName>
    </recommendedName>
</protein>
<dbReference type="Pfam" id="PF06985">
    <property type="entry name" value="HET"/>
    <property type="match status" value="1"/>
</dbReference>
<feature type="domain" description="Heterokaryon incompatibility" evidence="1">
    <location>
        <begin position="79"/>
        <end position="181"/>
    </location>
</feature>
<evidence type="ECO:0000313" key="3">
    <source>
        <dbReference type="Proteomes" id="UP001498398"/>
    </source>
</evidence>
<evidence type="ECO:0000313" key="2">
    <source>
        <dbReference type="EMBL" id="KAK7439994.1"/>
    </source>
</evidence>
<dbReference type="PANTHER" id="PTHR10622:SF12">
    <property type="entry name" value="HET DOMAIN-CONTAINING PROTEIN"/>
    <property type="match status" value="1"/>
</dbReference>
<dbReference type="PANTHER" id="PTHR10622">
    <property type="entry name" value="HET DOMAIN-CONTAINING PROTEIN"/>
    <property type="match status" value="1"/>
</dbReference>
<keyword evidence="3" id="KW-1185">Reference proteome</keyword>
<dbReference type="InterPro" id="IPR010730">
    <property type="entry name" value="HET"/>
</dbReference>
<gene>
    <name evidence="2" type="ORF">VKT23_017247</name>
</gene>
<accession>A0ABR1ISK9</accession>
<name>A0ABR1ISK9_9AGAR</name>
<proteinExistence type="predicted"/>
<dbReference type="EMBL" id="JBANRG010000070">
    <property type="protein sequence ID" value="KAK7439994.1"/>
    <property type="molecule type" value="Genomic_DNA"/>
</dbReference>
<comment type="caution">
    <text evidence="2">The sequence shown here is derived from an EMBL/GenBank/DDBJ whole genome shotgun (WGS) entry which is preliminary data.</text>
</comment>
<reference evidence="2 3" key="1">
    <citation type="submission" date="2024-01" db="EMBL/GenBank/DDBJ databases">
        <title>A draft genome for the cacao thread blight pathogen Marasmiellus scandens.</title>
        <authorList>
            <person name="Baruah I.K."/>
            <person name="Leung J."/>
            <person name="Bukari Y."/>
            <person name="Amoako-Attah I."/>
            <person name="Meinhardt L.W."/>
            <person name="Bailey B.A."/>
            <person name="Cohen S.P."/>
        </authorList>
    </citation>
    <scope>NUCLEOTIDE SEQUENCE [LARGE SCALE GENOMIC DNA]</scope>
    <source>
        <strain evidence="2 3">GH-19</strain>
    </source>
</reference>
<organism evidence="2 3">
    <name type="scientific">Marasmiellus scandens</name>
    <dbReference type="NCBI Taxonomy" id="2682957"/>
    <lineage>
        <taxon>Eukaryota</taxon>
        <taxon>Fungi</taxon>
        <taxon>Dikarya</taxon>
        <taxon>Basidiomycota</taxon>
        <taxon>Agaricomycotina</taxon>
        <taxon>Agaricomycetes</taxon>
        <taxon>Agaricomycetidae</taxon>
        <taxon>Agaricales</taxon>
        <taxon>Marasmiineae</taxon>
        <taxon>Omphalotaceae</taxon>
        <taxon>Marasmiellus</taxon>
    </lineage>
</organism>
<evidence type="ECO:0000259" key="1">
    <source>
        <dbReference type="Pfam" id="PF06985"/>
    </source>
</evidence>